<dbReference type="OrthoDB" id="78376at2759"/>
<accession>A0A1V9Y6D0</accession>
<evidence type="ECO:0000313" key="2">
    <source>
        <dbReference type="EMBL" id="OQR81282.1"/>
    </source>
</evidence>
<proteinExistence type="predicted"/>
<dbReference type="EMBL" id="JNBS01005053">
    <property type="protein sequence ID" value="OQR81282.1"/>
    <property type="molecule type" value="Genomic_DNA"/>
</dbReference>
<keyword evidence="1" id="KW-0175">Coiled coil</keyword>
<reference evidence="2 3" key="1">
    <citation type="journal article" date="2014" name="Genome Biol. Evol.">
        <title>The secreted proteins of Achlya hypogyna and Thraustotheca clavata identify the ancestral oomycete secretome and reveal gene acquisitions by horizontal gene transfer.</title>
        <authorList>
            <person name="Misner I."/>
            <person name="Blouin N."/>
            <person name="Leonard G."/>
            <person name="Richards T.A."/>
            <person name="Lane C.E."/>
        </authorList>
    </citation>
    <scope>NUCLEOTIDE SEQUENCE [LARGE SCALE GENOMIC DNA]</scope>
    <source>
        <strain evidence="2 3">ATCC 34112</strain>
    </source>
</reference>
<dbReference type="PROSITE" id="PS50096">
    <property type="entry name" value="IQ"/>
    <property type="match status" value="1"/>
</dbReference>
<organism evidence="2 3">
    <name type="scientific">Thraustotheca clavata</name>
    <dbReference type="NCBI Taxonomy" id="74557"/>
    <lineage>
        <taxon>Eukaryota</taxon>
        <taxon>Sar</taxon>
        <taxon>Stramenopiles</taxon>
        <taxon>Oomycota</taxon>
        <taxon>Saprolegniomycetes</taxon>
        <taxon>Saprolegniales</taxon>
        <taxon>Achlyaceae</taxon>
        <taxon>Thraustotheca</taxon>
    </lineage>
</organism>
<dbReference type="AlphaFoldDB" id="A0A1V9Y6D0"/>
<evidence type="ECO:0000256" key="1">
    <source>
        <dbReference type="SAM" id="Coils"/>
    </source>
</evidence>
<sequence length="395" mass="48163">MEAKLVHLQHRHRHVLRHDFSRAIASRFYIDGSLERRHRLLECTRRRTERAQERARVERCKAALLQRAYEEMTEMEDKKRDREAKRAERRLHHLSAQVIQSAWRRVYHERLWLRLHENAAYLIQITFKDYLQKQKQKRFRAHRQLQRWWRSMRSIRQQVKAVCCLQRWFRFEKMKQRQALLNRQISAAKVLQHQWRVYWLSIQYAASIVIQRWLRQKRRRQQFKRLASIYQHLQSLERMTKSAQRIQYAVGRHAVQKRIYIDAAFSAKLIKLQSTEAILDRTEEATLSVKNSRLKQQVHTLEKEVKQLRTEALSNAQTRRNEEKESLRRLQILEAQRLVIEVEKANAIKLLKEKQTRRDIRFDIEKQLDFKRRAVKNDKKTLATPLVHDKRIELA</sequence>
<protein>
    <submittedName>
        <fullName evidence="2">Uncharacterized protein</fullName>
    </submittedName>
</protein>
<name>A0A1V9Y6D0_9STRA</name>
<dbReference type="Proteomes" id="UP000243217">
    <property type="component" value="Unassembled WGS sequence"/>
</dbReference>
<comment type="caution">
    <text evidence="2">The sequence shown here is derived from an EMBL/GenBank/DDBJ whole genome shotgun (WGS) entry which is preliminary data.</text>
</comment>
<feature type="coiled-coil region" evidence="1">
    <location>
        <begin position="284"/>
        <end position="333"/>
    </location>
</feature>
<gene>
    <name evidence="2" type="ORF">THRCLA_23406</name>
</gene>
<evidence type="ECO:0000313" key="3">
    <source>
        <dbReference type="Proteomes" id="UP000243217"/>
    </source>
</evidence>
<keyword evidence="3" id="KW-1185">Reference proteome</keyword>